<dbReference type="InterPro" id="IPR017055">
    <property type="entry name" value="Sig_transdc_His_kinase_DctB"/>
</dbReference>
<keyword evidence="4" id="KW-1003">Cell membrane</keyword>
<dbReference type="GO" id="GO:0005886">
    <property type="term" value="C:plasma membrane"/>
    <property type="evidence" value="ECO:0007669"/>
    <property type="project" value="UniProtKB-SubCell"/>
</dbReference>
<evidence type="ECO:0000256" key="11">
    <source>
        <dbReference type="ARBA" id="ARBA00022989"/>
    </source>
</evidence>
<dbReference type="Gene3D" id="3.30.565.10">
    <property type="entry name" value="Histidine kinase-like ATPase, C-terminal domain"/>
    <property type="match status" value="1"/>
</dbReference>
<keyword evidence="8" id="KW-0547">Nucleotide-binding</keyword>
<comment type="subcellular location">
    <subcellularLocation>
        <location evidence="2">Cell membrane</location>
        <topology evidence="2">Multi-pass membrane protein</topology>
    </subcellularLocation>
</comment>
<reference evidence="15 16" key="1">
    <citation type="submission" date="2017-09" db="EMBL/GenBank/DDBJ databases">
        <title>Sphingomonas ginsenosidimutans KACC 14949, whole genome shotgun sequence.</title>
        <authorList>
            <person name="Feng G."/>
            <person name="Zhu H."/>
        </authorList>
    </citation>
    <scope>NUCLEOTIDE SEQUENCE [LARGE SCALE GENOMIC DNA]</scope>
    <source>
        <strain evidence="15 16">KACC 14949</strain>
    </source>
</reference>
<dbReference type="Gene3D" id="6.10.250.3020">
    <property type="match status" value="1"/>
</dbReference>
<accession>A0A2A4HUS5</accession>
<evidence type="ECO:0000256" key="9">
    <source>
        <dbReference type="ARBA" id="ARBA00022777"/>
    </source>
</evidence>
<dbReference type="InterPro" id="IPR036890">
    <property type="entry name" value="HATPase_C_sf"/>
</dbReference>
<dbReference type="Proteomes" id="UP000218784">
    <property type="component" value="Unassembled WGS sequence"/>
</dbReference>
<keyword evidence="16" id="KW-1185">Reference proteome</keyword>
<dbReference type="GO" id="GO:0000155">
    <property type="term" value="F:phosphorelay sensor kinase activity"/>
    <property type="evidence" value="ECO:0007669"/>
    <property type="project" value="InterPro"/>
</dbReference>
<dbReference type="InterPro" id="IPR003661">
    <property type="entry name" value="HisK_dim/P_dom"/>
</dbReference>
<evidence type="ECO:0000256" key="7">
    <source>
        <dbReference type="ARBA" id="ARBA00022692"/>
    </source>
</evidence>
<sequence length="575" mass="60847">MAPRRILSLVVRVAAALLLAALVAMIAGHVAERRARRDVQQGVAADARLRQALLTSEIERFQLLPMALGDDVDVRAALADAPGARTRLNAKFAAMAQETGAAAIYLIAPSGLAIAANNAGTPYSFVGRDYRFRRYFGDAMRTGTGSQFALGTVSQRPGLYLTRRTRIGGVVVVKLEFDRLERAWRAAGGDTFVTDADGVIRVTTRPGWRFAVTRPLSPARAQVVRADSGVATLRQSPISMTGDGEPRIAGMSGPVVLAEAPAGAFGWQVHLAIPAGPTIRPVAHAAQAVAGLLCLALVALVWAWRTRARRRAERTAVLEAAVQERTAALRREIDDRIAAEARAADLREGLRQANRLAALGQITASVAHETAQPVAAIRTYAANGELLLDRGAWDDVRANLRAIAGLTDRIGAVTAQLRGFARKGSGAVRAVALGDVIAGARLMLKERLRAIDVRVTPIDPALAVMAGRIRLEQVLVNLLQNAIEALEARPAPRIDIEVVTGDESVTVTVRDNGPGISPEIADRLFTPFATSRPAGLGLGLVISQDIMTDLGGSLHVAAGQAGAGAAFVVTLRRAP</sequence>
<keyword evidence="13" id="KW-0472">Membrane</keyword>
<dbReference type="InterPro" id="IPR004358">
    <property type="entry name" value="Sig_transdc_His_kin-like_C"/>
</dbReference>
<dbReference type="InterPro" id="IPR003594">
    <property type="entry name" value="HATPase_dom"/>
</dbReference>
<dbReference type="GO" id="GO:0005524">
    <property type="term" value="F:ATP binding"/>
    <property type="evidence" value="ECO:0007669"/>
    <property type="project" value="UniProtKB-KW"/>
</dbReference>
<dbReference type="AlphaFoldDB" id="A0A2A4HUS5"/>
<organism evidence="15 16">
    <name type="scientific">Sphingomonas ginsenosidimutans</name>
    <dbReference type="NCBI Taxonomy" id="862134"/>
    <lineage>
        <taxon>Bacteria</taxon>
        <taxon>Pseudomonadati</taxon>
        <taxon>Pseudomonadota</taxon>
        <taxon>Alphaproteobacteria</taxon>
        <taxon>Sphingomonadales</taxon>
        <taxon>Sphingomonadaceae</taxon>
        <taxon>Sphingomonas</taxon>
    </lineage>
</organism>
<keyword evidence="12" id="KW-0902">Two-component regulatory system</keyword>
<feature type="domain" description="Histidine kinase" evidence="14">
    <location>
        <begin position="365"/>
        <end position="575"/>
    </location>
</feature>
<keyword evidence="10" id="KW-0067">ATP-binding</keyword>
<evidence type="ECO:0000256" key="3">
    <source>
        <dbReference type="ARBA" id="ARBA00012438"/>
    </source>
</evidence>
<dbReference type="InterPro" id="IPR005467">
    <property type="entry name" value="His_kinase_dom"/>
</dbReference>
<dbReference type="SUPFAM" id="SSF47384">
    <property type="entry name" value="Homodimeric domain of signal transducing histidine kinase"/>
    <property type="match status" value="1"/>
</dbReference>
<gene>
    <name evidence="15" type="ORF">COA17_17485</name>
</gene>
<keyword evidence="7 13" id="KW-0812">Transmembrane</keyword>
<dbReference type="EMBL" id="NWVD01000015">
    <property type="protein sequence ID" value="PCG07619.1"/>
    <property type="molecule type" value="Genomic_DNA"/>
</dbReference>
<dbReference type="Gene3D" id="1.10.287.130">
    <property type="match status" value="1"/>
</dbReference>
<evidence type="ECO:0000313" key="15">
    <source>
        <dbReference type="EMBL" id="PCG07619.1"/>
    </source>
</evidence>
<comment type="catalytic activity">
    <reaction evidence="1">
        <text>ATP + protein L-histidine = ADP + protein N-phospho-L-histidine.</text>
        <dbReference type="EC" id="2.7.13.3"/>
    </reaction>
</comment>
<evidence type="ECO:0000256" key="13">
    <source>
        <dbReference type="SAM" id="Phobius"/>
    </source>
</evidence>
<dbReference type="InterPro" id="IPR029151">
    <property type="entry name" value="Sensor-like_sf"/>
</dbReference>
<protein>
    <recommendedName>
        <fullName evidence="3">histidine kinase</fullName>
        <ecNumber evidence="3">2.7.13.3</ecNumber>
    </recommendedName>
</protein>
<dbReference type="SMART" id="SM00388">
    <property type="entry name" value="HisKA"/>
    <property type="match status" value="1"/>
</dbReference>
<evidence type="ECO:0000256" key="2">
    <source>
        <dbReference type="ARBA" id="ARBA00004651"/>
    </source>
</evidence>
<dbReference type="EC" id="2.7.13.3" evidence="3"/>
<dbReference type="PANTHER" id="PTHR43065">
    <property type="entry name" value="SENSOR HISTIDINE KINASE"/>
    <property type="match status" value="1"/>
</dbReference>
<dbReference type="SMART" id="SM00387">
    <property type="entry name" value="HATPase_c"/>
    <property type="match status" value="1"/>
</dbReference>
<dbReference type="InterPro" id="IPR036097">
    <property type="entry name" value="HisK_dim/P_sf"/>
</dbReference>
<keyword evidence="6" id="KW-0808">Transferase</keyword>
<comment type="caution">
    <text evidence="15">The sequence shown here is derived from an EMBL/GenBank/DDBJ whole genome shotgun (WGS) entry which is preliminary data.</text>
</comment>
<keyword evidence="9 15" id="KW-0418">Kinase</keyword>
<keyword evidence="11 13" id="KW-1133">Transmembrane helix</keyword>
<feature type="transmembrane region" description="Helical" evidence="13">
    <location>
        <begin position="285"/>
        <end position="304"/>
    </location>
</feature>
<evidence type="ECO:0000256" key="4">
    <source>
        <dbReference type="ARBA" id="ARBA00022475"/>
    </source>
</evidence>
<dbReference type="PRINTS" id="PR00344">
    <property type="entry name" value="BCTRLSENSOR"/>
</dbReference>
<evidence type="ECO:0000256" key="12">
    <source>
        <dbReference type="ARBA" id="ARBA00023012"/>
    </source>
</evidence>
<name>A0A2A4HUS5_9SPHN</name>
<evidence type="ECO:0000256" key="10">
    <source>
        <dbReference type="ARBA" id="ARBA00022840"/>
    </source>
</evidence>
<evidence type="ECO:0000256" key="6">
    <source>
        <dbReference type="ARBA" id="ARBA00022679"/>
    </source>
</evidence>
<evidence type="ECO:0000259" key="14">
    <source>
        <dbReference type="PROSITE" id="PS50109"/>
    </source>
</evidence>
<evidence type="ECO:0000256" key="1">
    <source>
        <dbReference type="ARBA" id="ARBA00000085"/>
    </source>
</evidence>
<evidence type="ECO:0000313" key="16">
    <source>
        <dbReference type="Proteomes" id="UP000218784"/>
    </source>
</evidence>
<dbReference type="PIRSF" id="PIRSF036431">
    <property type="entry name" value="STHK_DctB"/>
    <property type="match status" value="1"/>
</dbReference>
<dbReference type="Pfam" id="PF02518">
    <property type="entry name" value="HATPase_c"/>
    <property type="match status" value="1"/>
</dbReference>
<keyword evidence="5" id="KW-0597">Phosphoprotein</keyword>
<proteinExistence type="predicted"/>
<dbReference type="Gene3D" id="3.30.450.20">
    <property type="entry name" value="PAS domain"/>
    <property type="match status" value="2"/>
</dbReference>
<evidence type="ECO:0000256" key="5">
    <source>
        <dbReference type="ARBA" id="ARBA00022553"/>
    </source>
</evidence>
<dbReference type="SUPFAM" id="SSF103190">
    <property type="entry name" value="Sensory domain-like"/>
    <property type="match status" value="1"/>
</dbReference>
<dbReference type="PANTHER" id="PTHR43065:SF46">
    <property type="entry name" value="C4-DICARBOXYLATE TRANSPORT SENSOR PROTEIN DCTB"/>
    <property type="match status" value="1"/>
</dbReference>
<dbReference type="SUPFAM" id="SSF55874">
    <property type="entry name" value="ATPase domain of HSP90 chaperone/DNA topoisomerase II/histidine kinase"/>
    <property type="match status" value="1"/>
</dbReference>
<evidence type="ECO:0000256" key="8">
    <source>
        <dbReference type="ARBA" id="ARBA00022741"/>
    </source>
</evidence>
<dbReference type="PROSITE" id="PS50109">
    <property type="entry name" value="HIS_KIN"/>
    <property type="match status" value="1"/>
</dbReference>